<sequence>MHFRKRTAIVFIEFVSHYLGSPVNEVKPKDLLWYSQHIRSTCTQRGALTNTVLCIFRILFREDPKSAHVNDLVDGWIRRGSPLVNILYNTEHKCANKKTELRQEDFHAYNIK</sequence>
<evidence type="ECO:0000313" key="1">
    <source>
        <dbReference type="EMBL" id="KAF0720910.1"/>
    </source>
</evidence>
<dbReference type="Proteomes" id="UP000478052">
    <property type="component" value="Unassembled WGS sequence"/>
</dbReference>
<protein>
    <submittedName>
        <fullName evidence="1">Zinc finger protein 431-like</fullName>
    </submittedName>
</protein>
<dbReference type="EMBL" id="VUJU01009370">
    <property type="protein sequence ID" value="KAF0720910.1"/>
    <property type="molecule type" value="Genomic_DNA"/>
</dbReference>
<comment type="caution">
    <text evidence="1">The sequence shown here is derived from an EMBL/GenBank/DDBJ whole genome shotgun (WGS) entry which is preliminary data.</text>
</comment>
<accession>A0A6G0W4Z9</accession>
<dbReference type="OrthoDB" id="654211at2759"/>
<reference evidence="1 2" key="1">
    <citation type="submission" date="2019-08" db="EMBL/GenBank/DDBJ databases">
        <title>Whole genome of Aphis craccivora.</title>
        <authorList>
            <person name="Voronova N.V."/>
            <person name="Shulinski R.S."/>
            <person name="Bandarenka Y.V."/>
            <person name="Zhorov D.G."/>
            <person name="Warner D."/>
        </authorList>
    </citation>
    <scope>NUCLEOTIDE SEQUENCE [LARGE SCALE GENOMIC DNA]</scope>
    <source>
        <strain evidence="1">180601</strain>
        <tissue evidence="1">Whole Body</tissue>
    </source>
</reference>
<proteinExistence type="predicted"/>
<organism evidence="1 2">
    <name type="scientific">Aphis craccivora</name>
    <name type="common">Cowpea aphid</name>
    <dbReference type="NCBI Taxonomy" id="307492"/>
    <lineage>
        <taxon>Eukaryota</taxon>
        <taxon>Metazoa</taxon>
        <taxon>Ecdysozoa</taxon>
        <taxon>Arthropoda</taxon>
        <taxon>Hexapoda</taxon>
        <taxon>Insecta</taxon>
        <taxon>Pterygota</taxon>
        <taxon>Neoptera</taxon>
        <taxon>Paraneoptera</taxon>
        <taxon>Hemiptera</taxon>
        <taxon>Sternorrhyncha</taxon>
        <taxon>Aphidomorpha</taxon>
        <taxon>Aphidoidea</taxon>
        <taxon>Aphididae</taxon>
        <taxon>Aphidini</taxon>
        <taxon>Aphis</taxon>
        <taxon>Aphis</taxon>
    </lineage>
</organism>
<keyword evidence="2" id="KW-1185">Reference proteome</keyword>
<name>A0A6G0W4Z9_APHCR</name>
<dbReference type="AlphaFoldDB" id="A0A6G0W4Z9"/>
<evidence type="ECO:0000313" key="2">
    <source>
        <dbReference type="Proteomes" id="UP000478052"/>
    </source>
</evidence>
<gene>
    <name evidence="1" type="ORF">FWK35_00029038</name>
</gene>